<proteinExistence type="predicted"/>
<dbReference type="AlphaFoldDB" id="A0A7W7WZC6"/>
<dbReference type="EMBL" id="JACHJS010000001">
    <property type="protein sequence ID" value="MBB4969167.1"/>
    <property type="molecule type" value="Genomic_DNA"/>
</dbReference>
<reference evidence="2 3" key="1">
    <citation type="submission" date="2020-08" db="EMBL/GenBank/DDBJ databases">
        <title>Sequencing the genomes of 1000 actinobacteria strains.</title>
        <authorList>
            <person name="Klenk H.-P."/>
        </authorList>
    </citation>
    <scope>NUCLEOTIDE SEQUENCE [LARGE SCALE GENOMIC DNA]</scope>
    <source>
        <strain evidence="2 3">DSM 45084</strain>
    </source>
</reference>
<organism evidence="2 3">
    <name type="scientific">Saccharothrix violaceirubra</name>
    <dbReference type="NCBI Taxonomy" id="413306"/>
    <lineage>
        <taxon>Bacteria</taxon>
        <taxon>Bacillati</taxon>
        <taxon>Actinomycetota</taxon>
        <taxon>Actinomycetes</taxon>
        <taxon>Pseudonocardiales</taxon>
        <taxon>Pseudonocardiaceae</taxon>
        <taxon>Saccharothrix</taxon>
    </lineage>
</organism>
<gene>
    <name evidence="2" type="ORF">F4559_006526</name>
</gene>
<protein>
    <submittedName>
        <fullName evidence="2">Uncharacterized protein</fullName>
    </submittedName>
</protein>
<name>A0A7W7WZC6_9PSEU</name>
<evidence type="ECO:0000313" key="2">
    <source>
        <dbReference type="EMBL" id="MBB4969167.1"/>
    </source>
</evidence>
<keyword evidence="3" id="KW-1185">Reference proteome</keyword>
<accession>A0A7W7WZC6</accession>
<feature type="compositionally biased region" description="Low complexity" evidence="1">
    <location>
        <begin position="232"/>
        <end position="244"/>
    </location>
</feature>
<evidence type="ECO:0000313" key="3">
    <source>
        <dbReference type="Proteomes" id="UP000542674"/>
    </source>
</evidence>
<feature type="region of interest" description="Disordered" evidence="1">
    <location>
        <begin position="228"/>
        <end position="261"/>
    </location>
</feature>
<dbReference type="Proteomes" id="UP000542674">
    <property type="component" value="Unassembled WGS sequence"/>
</dbReference>
<comment type="caution">
    <text evidence="2">The sequence shown here is derived from an EMBL/GenBank/DDBJ whole genome shotgun (WGS) entry which is preliminary data.</text>
</comment>
<evidence type="ECO:0000256" key="1">
    <source>
        <dbReference type="SAM" id="MobiDB-lite"/>
    </source>
</evidence>
<dbReference type="RefSeq" id="WP_184674865.1">
    <property type="nucleotide sequence ID" value="NZ_BAABAI010000021.1"/>
</dbReference>
<sequence>MRHIVRVNTVGEGYGLHVVDAGVVRRLPLDVPSPDLPPGFRTLASRADDFLGDVPGRAFFGATGTPAATTVLLGLRLDLPDEFGRRGLTLLHALVGDHTDLLDHVRAVGRLVSPGHVEPLAEAVARTATEEGDLARIVAVVEGATAGVRERARSGPPPRPLAEIVHDTSGAAVAWLGMVTANRRADAEWTVHDRRRADGTVATVSDVAGARLTLSDYLDLAVHAFDGDRPRAATPVPRPASTAPEPRPRSTARPPDHRVGVVDPRRTRGRRLAVLTTRHRYAITPRRVVTVTVYTDWYELWVFSPYDALFGRPVVPLYVANDGDPRFRAWLRDNHARFGSVRGQPTIA</sequence>